<evidence type="ECO:0000256" key="2">
    <source>
        <dbReference type="ARBA" id="ARBA00022475"/>
    </source>
</evidence>
<protein>
    <submittedName>
        <fullName evidence="7">Amino acid permease</fullName>
    </submittedName>
</protein>
<feature type="transmembrane region" description="Helical" evidence="6">
    <location>
        <begin position="12"/>
        <end position="34"/>
    </location>
</feature>
<feature type="transmembrane region" description="Helical" evidence="6">
    <location>
        <begin position="127"/>
        <end position="146"/>
    </location>
</feature>
<evidence type="ECO:0000256" key="5">
    <source>
        <dbReference type="ARBA" id="ARBA00023136"/>
    </source>
</evidence>
<keyword evidence="5 6" id="KW-0472">Membrane</keyword>
<dbReference type="Proteomes" id="UP000632377">
    <property type="component" value="Unassembled WGS sequence"/>
</dbReference>
<feature type="transmembrane region" description="Helical" evidence="6">
    <location>
        <begin position="328"/>
        <end position="346"/>
    </location>
</feature>
<feature type="transmembrane region" description="Helical" evidence="6">
    <location>
        <begin position="226"/>
        <end position="244"/>
    </location>
</feature>
<dbReference type="InterPro" id="IPR002293">
    <property type="entry name" value="AA/rel_permease1"/>
</dbReference>
<feature type="transmembrane region" description="Helical" evidence="6">
    <location>
        <begin position="279"/>
        <end position="307"/>
    </location>
</feature>
<name>A0ABS1T9I3_9CLOT</name>
<dbReference type="Gene3D" id="1.20.1740.10">
    <property type="entry name" value="Amino acid/polyamine transporter I"/>
    <property type="match status" value="1"/>
</dbReference>
<organism evidence="7 8">
    <name type="scientific">Clostridium rhizosphaerae</name>
    <dbReference type="NCBI Taxonomy" id="2803861"/>
    <lineage>
        <taxon>Bacteria</taxon>
        <taxon>Bacillati</taxon>
        <taxon>Bacillota</taxon>
        <taxon>Clostridia</taxon>
        <taxon>Eubacteriales</taxon>
        <taxon>Clostridiaceae</taxon>
        <taxon>Clostridium</taxon>
    </lineage>
</organism>
<feature type="transmembrane region" description="Helical" evidence="6">
    <location>
        <begin position="194"/>
        <end position="214"/>
    </location>
</feature>
<dbReference type="EMBL" id="JAESWC010000002">
    <property type="protein sequence ID" value="MBL4935757.1"/>
    <property type="molecule type" value="Genomic_DNA"/>
</dbReference>
<dbReference type="Pfam" id="PF13520">
    <property type="entry name" value="AA_permease_2"/>
    <property type="match status" value="1"/>
</dbReference>
<dbReference type="PANTHER" id="PTHR42770">
    <property type="entry name" value="AMINO ACID TRANSPORTER-RELATED"/>
    <property type="match status" value="1"/>
</dbReference>
<dbReference type="RefSeq" id="WP_202748348.1">
    <property type="nucleotide sequence ID" value="NZ_JAESWC010000002.1"/>
</dbReference>
<keyword evidence="3 6" id="KW-0812">Transmembrane</keyword>
<evidence type="ECO:0000313" key="7">
    <source>
        <dbReference type="EMBL" id="MBL4935757.1"/>
    </source>
</evidence>
<reference evidence="7 8" key="1">
    <citation type="submission" date="2021-01" db="EMBL/GenBank/DDBJ databases">
        <title>Genome public.</title>
        <authorList>
            <person name="Liu C."/>
            <person name="Sun Q."/>
        </authorList>
    </citation>
    <scope>NUCLEOTIDE SEQUENCE [LARGE SCALE GENOMIC DNA]</scope>
    <source>
        <strain evidence="7 8">YIM B02515</strain>
    </source>
</reference>
<comment type="caution">
    <text evidence="7">The sequence shown here is derived from an EMBL/GenBank/DDBJ whole genome shotgun (WGS) entry which is preliminary data.</text>
</comment>
<keyword evidence="2" id="KW-1003">Cell membrane</keyword>
<feature type="transmembrane region" description="Helical" evidence="6">
    <location>
        <begin position="390"/>
        <end position="410"/>
    </location>
</feature>
<dbReference type="InterPro" id="IPR050367">
    <property type="entry name" value="APC_superfamily"/>
</dbReference>
<feature type="transmembrane region" description="Helical" evidence="6">
    <location>
        <begin position="101"/>
        <end position="121"/>
    </location>
</feature>
<dbReference type="PANTHER" id="PTHR42770:SF18">
    <property type="entry name" value="ARGININE_AGMATINE ANTIPORTER"/>
    <property type="match status" value="1"/>
</dbReference>
<feature type="transmembrane region" description="Helical" evidence="6">
    <location>
        <begin position="416"/>
        <end position="434"/>
    </location>
</feature>
<feature type="transmembrane region" description="Helical" evidence="6">
    <location>
        <begin position="352"/>
        <end position="369"/>
    </location>
</feature>
<evidence type="ECO:0000313" key="8">
    <source>
        <dbReference type="Proteomes" id="UP000632377"/>
    </source>
</evidence>
<dbReference type="PIRSF" id="PIRSF006060">
    <property type="entry name" value="AA_transporter"/>
    <property type="match status" value="1"/>
</dbReference>
<sequence length="439" mass="47848">MTQKPKLKRDLGLFITTALVVGNMMGSGIFILLASLAQETGPGATMLGWLISGTGALFIALSFANLGSKMPVTGGPYEYSKRAFGHFIGFQNAWLYWNSSWIGTIASLTGTTAYVAAFFPILNESRLAAFLFTSAILWIFTYINILGVRKAGIFQTILVITEIVLFIIFIVAALKHYNPEYLKPMFPEGKGLNTVPTAAALTLWAFTGFETAAITAGEVKNGARNVRLGTIYGIIIGILLYFTLNFTAMTSISQKDLINADGNWNAILTPYFGSSLTKVIIVTELVSILGTTFACILTTARMSYAAAENKIFPKVFENVHPKYKTPDVSLIIAAILGNILLALNYTKSLQQVFTFMILLATLAGLPVYASTAAAEIRLSININNKPSKTYIIKKSIIPAIAFIYSLWAIYGSGLESVLYGVLLAALGIPVYFYMKKRNR</sequence>
<evidence type="ECO:0000256" key="1">
    <source>
        <dbReference type="ARBA" id="ARBA00004651"/>
    </source>
</evidence>
<comment type="subcellular location">
    <subcellularLocation>
        <location evidence="1">Cell membrane</location>
        <topology evidence="1">Multi-pass membrane protein</topology>
    </subcellularLocation>
</comment>
<feature type="transmembrane region" description="Helical" evidence="6">
    <location>
        <begin position="46"/>
        <end position="66"/>
    </location>
</feature>
<proteinExistence type="predicted"/>
<keyword evidence="8" id="KW-1185">Reference proteome</keyword>
<feature type="transmembrane region" description="Helical" evidence="6">
    <location>
        <begin position="153"/>
        <end position="174"/>
    </location>
</feature>
<gene>
    <name evidence="7" type="ORF">JK636_08300</name>
</gene>
<evidence type="ECO:0000256" key="3">
    <source>
        <dbReference type="ARBA" id="ARBA00022692"/>
    </source>
</evidence>
<evidence type="ECO:0000256" key="4">
    <source>
        <dbReference type="ARBA" id="ARBA00022989"/>
    </source>
</evidence>
<keyword evidence="4 6" id="KW-1133">Transmembrane helix</keyword>
<accession>A0ABS1T9I3</accession>
<evidence type="ECO:0000256" key="6">
    <source>
        <dbReference type="SAM" id="Phobius"/>
    </source>
</evidence>